<dbReference type="InterPro" id="IPR006684">
    <property type="entry name" value="YbgC/YbaW"/>
</dbReference>
<comment type="caution">
    <text evidence="3">The sequence shown here is derived from an EMBL/GenBank/DDBJ whole genome shotgun (WGS) entry which is preliminary data.</text>
</comment>
<dbReference type="RefSeq" id="WP_016183955.1">
    <property type="nucleotide sequence ID" value="NZ_JXKI01000003.1"/>
</dbReference>
<evidence type="ECO:0000313" key="3">
    <source>
        <dbReference type="EMBL" id="EOW84042.1"/>
    </source>
</evidence>
<proteinExistence type="inferred from homology"/>
<sequence>MKTYPGYARKPHYYETDQMAIIHHANYIRWFEEARVDLLDFLGFPYEKMEELGIIVPVLGVSCEYKEMIRYGQKILIQVWITTYTGSRLNFHYRIYDQACNHLLTTGESKHCFLAKETQRLISLKKAFPEIHQLFNDYFQANQIEMKQL</sequence>
<keyword evidence="4" id="KW-1185">Reference proteome</keyword>
<comment type="similarity">
    <text evidence="1">Belongs to the 4-hydroxybenzoyl-CoA thioesterase family.</text>
</comment>
<accession>S0K3H3</accession>
<dbReference type="GO" id="GO:0047617">
    <property type="term" value="F:fatty acyl-CoA hydrolase activity"/>
    <property type="evidence" value="ECO:0007669"/>
    <property type="project" value="TreeGrafter"/>
</dbReference>
<dbReference type="NCBIfam" id="TIGR00051">
    <property type="entry name" value="YbgC/FadM family acyl-CoA thioesterase"/>
    <property type="match status" value="1"/>
</dbReference>
<dbReference type="InterPro" id="IPR050563">
    <property type="entry name" value="4-hydroxybenzoyl-CoA_TE"/>
</dbReference>
<evidence type="ECO:0000256" key="2">
    <source>
        <dbReference type="ARBA" id="ARBA00022801"/>
    </source>
</evidence>
<dbReference type="STRING" id="1121865.OMW_01846"/>
<protein>
    <submittedName>
        <fullName evidence="3">Uncharacterized protein</fullName>
    </submittedName>
</protein>
<dbReference type="Pfam" id="PF13279">
    <property type="entry name" value="4HBT_2"/>
    <property type="match status" value="1"/>
</dbReference>
<gene>
    <name evidence="3" type="ORF">I568_01489</name>
</gene>
<dbReference type="Gene3D" id="3.10.129.10">
    <property type="entry name" value="Hotdog Thioesterase"/>
    <property type="match status" value="1"/>
</dbReference>
<dbReference type="CDD" id="cd00586">
    <property type="entry name" value="4HBT"/>
    <property type="match status" value="1"/>
</dbReference>
<dbReference type="InterPro" id="IPR029069">
    <property type="entry name" value="HotDog_dom_sf"/>
</dbReference>
<dbReference type="PATRIC" id="fig|1121865.3.peg.1790"/>
<dbReference type="OrthoDB" id="9800856at2"/>
<dbReference type="SUPFAM" id="SSF54637">
    <property type="entry name" value="Thioesterase/thiol ester dehydrase-isomerase"/>
    <property type="match status" value="1"/>
</dbReference>
<dbReference type="AlphaFoldDB" id="S0K3H3"/>
<dbReference type="PANTHER" id="PTHR31793:SF27">
    <property type="entry name" value="NOVEL THIOESTERASE SUPERFAMILY DOMAIN AND SAPOSIN A-TYPE DOMAIN CONTAINING PROTEIN (0610012H03RIK)"/>
    <property type="match status" value="1"/>
</dbReference>
<name>S0K3H3_9ENTE</name>
<dbReference type="EMBL" id="ASWJ01000006">
    <property type="protein sequence ID" value="EOW84042.1"/>
    <property type="molecule type" value="Genomic_DNA"/>
</dbReference>
<evidence type="ECO:0000256" key="1">
    <source>
        <dbReference type="ARBA" id="ARBA00005953"/>
    </source>
</evidence>
<dbReference type="PANTHER" id="PTHR31793">
    <property type="entry name" value="4-HYDROXYBENZOYL-COA THIOESTERASE FAMILY MEMBER"/>
    <property type="match status" value="1"/>
</dbReference>
<dbReference type="eggNOG" id="COG0824">
    <property type="taxonomic scope" value="Bacteria"/>
</dbReference>
<dbReference type="Proteomes" id="UP000014113">
    <property type="component" value="Unassembled WGS sequence"/>
</dbReference>
<reference evidence="3 4" key="1">
    <citation type="submission" date="2013-03" db="EMBL/GenBank/DDBJ databases">
        <title>The Genome Sequence of Enterococcus columbae ATCC_51263 (PacBio/Illumina hybrid assembly).</title>
        <authorList>
            <consortium name="The Broad Institute Genomics Platform"/>
            <consortium name="The Broad Institute Genome Sequencing Center for Infectious Disease"/>
            <person name="Earl A."/>
            <person name="Russ C."/>
            <person name="Gilmore M."/>
            <person name="Surin D."/>
            <person name="Walker B."/>
            <person name="Young S."/>
            <person name="Zeng Q."/>
            <person name="Gargeya S."/>
            <person name="Fitzgerald M."/>
            <person name="Haas B."/>
            <person name="Abouelleil A."/>
            <person name="Allen A.W."/>
            <person name="Alvarado L."/>
            <person name="Arachchi H.M."/>
            <person name="Berlin A.M."/>
            <person name="Chapman S.B."/>
            <person name="Gainer-Dewar J."/>
            <person name="Goldberg J."/>
            <person name="Griggs A."/>
            <person name="Gujja S."/>
            <person name="Hansen M."/>
            <person name="Howarth C."/>
            <person name="Imamovic A."/>
            <person name="Ireland A."/>
            <person name="Larimer J."/>
            <person name="McCowan C."/>
            <person name="Murphy C."/>
            <person name="Pearson M."/>
            <person name="Poon T.W."/>
            <person name="Priest M."/>
            <person name="Roberts A."/>
            <person name="Saif S."/>
            <person name="Shea T."/>
            <person name="Sisk P."/>
            <person name="Sykes S."/>
            <person name="Wortman J."/>
            <person name="Nusbaum C."/>
            <person name="Birren B."/>
        </authorList>
    </citation>
    <scope>NUCLEOTIDE SEQUENCE [LARGE SCALE GENOMIC DNA]</scope>
    <source>
        <strain evidence="3 4">ATCC 51263</strain>
    </source>
</reference>
<evidence type="ECO:0000313" key="4">
    <source>
        <dbReference type="Proteomes" id="UP000014113"/>
    </source>
</evidence>
<organism evidence="3 4">
    <name type="scientific">Enterococcus columbae DSM 7374 = ATCC 51263</name>
    <dbReference type="NCBI Taxonomy" id="1121865"/>
    <lineage>
        <taxon>Bacteria</taxon>
        <taxon>Bacillati</taxon>
        <taxon>Bacillota</taxon>
        <taxon>Bacilli</taxon>
        <taxon>Lactobacillales</taxon>
        <taxon>Enterococcaceae</taxon>
        <taxon>Enterococcus</taxon>
    </lineage>
</organism>
<keyword evidence="2" id="KW-0378">Hydrolase</keyword>